<gene>
    <name evidence="1" type="ORF">ACFQ5G_42295</name>
</gene>
<reference evidence="2" key="1">
    <citation type="journal article" date="2019" name="Int. J. Syst. Evol. Microbiol.">
        <title>The Global Catalogue of Microorganisms (GCM) 10K type strain sequencing project: providing services to taxonomists for standard genome sequencing and annotation.</title>
        <authorList>
            <consortium name="The Broad Institute Genomics Platform"/>
            <consortium name="The Broad Institute Genome Sequencing Center for Infectious Disease"/>
            <person name="Wu L."/>
            <person name="Ma J."/>
        </authorList>
    </citation>
    <scope>NUCLEOTIDE SEQUENCE [LARGE SCALE GENOMIC DNA]</scope>
    <source>
        <strain evidence="2">CCM 7526</strain>
    </source>
</reference>
<comment type="caution">
    <text evidence="1">The sequence shown here is derived from an EMBL/GenBank/DDBJ whole genome shotgun (WGS) entry which is preliminary data.</text>
</comment>
<name>A0ABW4AMW8_9ACTN</name>
<sequence length="56" mass="6103">MGAFVSTKMWRSTLVAFPALSTTVHRYQDACLVVTGKLYGAVVSRPRNLPSTDNST</sequence>
<protein>
    <submittedName>
        <fullName evidence="1">Uncharacterized protein</fullName>
    </submittedName>
</protein>
<dbReference type="Proteomes" id="UP001597183">
    <property type="component" value="Unassembled WGS sequence"/>
</dbReference>
<keyword evidence="2" id="KW-1185">Reference proteome</keyword>
<dbReference type="RefSeq" id="WP_317787094.1">
    <property type="nucleotide sequence ID" value="NZ_AP028461.1"/>
</dbReference>
<evidence type="ECO:0000313" key="1">
    <source>
        <dbReference type="EMBL" id="MFD1371995.1"/>
    </source>
</evidence>
<evidence type="ECO:0000313" key="2">
    <source>
        <dbReference type="Proteomes" id="UP001597183"/>
    </source>
</evidence>
<organism evidence="1 2">
    <name type="scientific">Actinoplanes sichuanensis</name>
    <dbReference type="NCBI Taxonomy" id="512349"/>
    <lineage>
        <taxon>Bacteria</taxon>
        <taxon>Bacillati</taxon>
        <taxon>Actinomycetota</taxon>
        <taxon>Actinomycetes</taxon>
        <taxon>Micromonosporales</taxon>
        <taxon>Micromonosporaceae</taxon>
        <taxon>Actinoplanes</taxon>
    </lineage>
</organism>
<accession>A0ABW4AMW8</accession>
<dbReference type="EMBL" id="JBHTMK010000053">
    <property type="protein sequence ID" value="MFD1371995.1"/>
    <property type="molecule type" value="Genomic_DNA"/>
</dbReference>
<proteinExistence type="predicted"/>